<gene>
    <name evidence="3" type="ORF">C7I84_00860</name>
</gene>
<reference evidence="3 4" key="1">
    <citation type="submission" date="2018-03" db="EMBL/GenBank/DDBJ databases">
        <title>The draft genome of Mesorhizobium sp. 6GN-30.</title>
        <authorList>
            <person name="Liu L."/>
            <person name="Li L."/>
            <person name="Wang T."/>
            <person name="Zhang X."/>
            <person name="Liang L."/>
        </authorList>
    </citation>
    <scope>NUCLEOTIDE SEQUENCE [LARGE SCALE GENOMIC DNA]</scope>
    <source>
        <strain evidence="3 4">6GN30</strain>
    </source>
</reference>
<evidence type="ECO:0000259" key="2">
    <source>
        <dbReference type="PROSITE" id="PS51704"/>
    </source>
</evidence>
<dbReference type="InterPro" id="IPR017946">
    <property type="entry name" value="PLC-like_Pdiesterase_TIM-brl"/>
</dbReference>
<name>A0A2P7STD4_9HYPH</name>
<dbReference type="PROSITE" id="PS50007">
    <property type="entry name" value="PIPLC_X_DOMAIN"/>
    <property type="match status" value="1"/>
</dbReference>
<organism evidence="3 4">
    <name type="scientific">Kumtagia ephedrae</name>
    <dbReference type="NCBI Taxonomy" id="2116701"/>
    <lineage>
        <taxon>Bacteria</taxon>
        <taxon>Pseudomonadati</taxon>
        <taxon>Pseudomonadota</taxon>
        <taxon>Alphaproteobacteria</taxon>
        <taxon>Hyphomicrobiales</taxon>
        <taxon>Phyllobacteriaceae</taxon>
        <taxon>Kumtagia</taxon>
    </lineage>
</organism>
<proteinExistence type="predicted"/>
<dbReference type="GO" id="GO:0008889">
    <property type="term" value="F:glycerophosphodiester phosphodiesterase activity"/>
    <property type="evidence" value="ECO:0007669"/>
    <property type="project" value="TreeGrafter"/>
</dbReference>
<dbReference type="Gene3D" id="3.20.20.190">
    <property type="entry name" value="Phosphatidylinositol (PI) phosphodiesterase"/>
    <property type="match status" value="1"/>
</dbReference>
<evidence type="ECO:0000313" key="4">
    <source>
        <dbReference type="Proteomes" id="UP000241229"/>
    </source>
</evidence>
<dbReference type="SUPFAM" id="SSF51695">
    <property type="entry name" value="PLC-like phosphodiesterases"/>
    <property type="match status" value="1"/>
</dbReference>
<dbReference type="GO" id="GO:0005886">
    <property type="term" value="C:plasma membrane"/>
    <property type="evidence" value="ECO:0007669"/>
    <property type="project" value="TreeGrafter"/>
</dbReference>
<feature type="domain" description="GP-PDE" evidence="2">
    <location>
        <begin position="44"/>
        <end position="326"/>
    </location>
</feature>
<dbReference type="GO" id="GO:0006580">
    <property type="term" value="P:ethanolamine metabolic process"/>
    <property type="evidence" value="ECO:0007669"/>
    <property type="project" value="TreeGrafter"/>
</dbReference>
<evidence type="ECO:0000256" key="1">
    <source>
        <dbReference type="SAM" id="SignalP"/>
    </source>
</evidence>
<keyword evidence="4" id="KW-1185">Reference proteome</keyword>
<feature type="chain" id="PRO_5015192576" evidence="1">
    <location>
        <begin position="23"/>
        <end position="339"/>
    </location>
</feature>
<dbReference type="Proteomes" id="UP000241229">
    <property type="component" value="Unassembled WGS sequence"/>
</dbReference>
<dbReference type="RefSeq" id="WP_106770249.1">
    <property type="nucleotide sequence ID" value="NZ_PXYK01000001.1"/>
</dbReference>
<protein>
    <submittedName>
        <fullName evidence="3">Glycerophosphodiester phosphodiesterase</fullName>
    </submittedName>
</protein>
<feature type="signal peptide" evidence="1">
    <location>
        <begin position="1"/>
        <end position="22"/>
    </location>
</feature>
<dbReference type="Pfam" id="PF03009">
    <property type="entry name" value="GDPD"/>
    <property type="match status" value="1"/>
</dbReference>
<dbReference type="PANTHER" id="PTHR46320:SF1">
    <property type="entry name" value="GLYCEROPHOSPHODIESTER PHOSPHODIESTERASE 1"/>
    <property type="match status" value="1"/>
</dbReference>
<dbReference type="CDD" id="cd08566">
    <property type="entry name" value="GDPD_AtGDE_like"/>
    <property type="match status" value="1"/>
</dbReference>
<accession>A0A2P7STD4</accession>
<dbReference type="GO" id="GO:0070291">
    <property type="term" value="P:N-acylethanolamine metabolic process"/>
    <property type="evidence" value="ECO:0007669"/>
    <property type="project" value="TreeGrafter"/>
</dbReference>
<evidence type="ECO:0000313" key="3">
    <source>
        <dbReference type="EMBL" id="PSJ65707.1"/>
    </source>
</evidence>
<dbReference type="AlphaFoldDB" id="A0A2P7STD4"/>
<dbReference type="PANTHER" id="PTHR46320">
    <property type="entry name" value="GLYCEROPHOSPHODIESTER PHOSPHODIESTERASE 1"/>
    <property type="match status" value="1"/>
</dbReference>
<sequence length="339" mass="36995">MRRSIFASLALVLAAMTTPVAAEGGRTREILERLENANRWRDHVMIVAHRGGWKEDGAIRWAENSRAGVRHAIALGVEMVELDVRASKDGEYVVMHDDGLDRTTSCRGEVKQRTLAELKTCRLVIEGTGQATGEVVPTLAEMLALTRGDVLVNIDNKLGPDHIAGMIAVARGLGMADEVIVKENVWSAERLAAIRAAVGAAGPDTRFMPIIADDAVEDPRFIETATAAFAADIVEMVAWRGERRQLSENAGPLFGARARAVAVRGDWHLWVNTYPIVNLPSGFVARGRGDELAVQAGFPEEVYGYWAERGATVIQTDEPKAAIEWLESNGYRIPYGLTN</sequence>
<dbReference type="EMBL" id="PXYK01000001">
    <property type="protein sequence ID" value="PSJ65707.1"/>
    <property type="molecule type" value="Genomic_DNA"/>
</dbReference>
<dbReference type="InterPro" id="IPR030395">
    <property type="entry name" value="GP_PDE_dom"/>
</dbReference>
<comment type="caution">
    <text evidence="3">The sequence shown here is derived from an EMBL/GenBank/DDBJ whole genome shotgun (WGS) entry which is preliminary data.</text>
</comment>
<dbReference type="OrthoDB" id="9809317at2"/>
<dbReference type="GO" id="GO:0006644">
    <property type="term" value="P:phospholipid metabolic process"/>
    <property type="evidence" value="ECO:0007669"/>
    <property type="project" value="TreeGrafter"/>
</dbReference>
<keyword evidence="1" id="KW-0732">Signal</keyword>
<dbReference type="PROSITE" id="PS51704">
    <property type="entry name" value="GP_PDE"/>
    <property type="match status" value="1"/>
</dbReference>